<protein>
    <recommendedName>
        <fullName evidence="2">DDE-1 domain-containing protein</fullName>
    </recommendedName>
</protein>
<sequence>MPRIQQKKKGIRSNWSENNMKSAIKLVLEQRVSERRAAKDCGIPRQTLRRYLAKARSGVQFTLKEKLGKKAVLTAEQEKELVHVLLDMERRFGKLLYHENGTQRIPPENIFNVDESGYTSVHKPGKIFARKGKKFEGALTSAEKGKTITVVCCISAVGQFVPPMFIFPRSVASPSGWINEELFEKWFDHFLKKVRPDACLDPVLLILDGHTSHTKNLSVVSKARENNVVLLSLPSHCTHKLHPLDAAVFKSINTFYDEEVSTWLTQHPGRIVTEKEIPELFKNAYGKGGTIKNAVSGFKKSGIFPFNPEIFTEEDFIASELNELPIVADVPHHSLAETSVPLDLGSRELNYQATEVEKSETVTASTTFHVDDIQKAPDVPIKNIYLIDHSTPEKLKYPSDYIIHYFINQ</sequence>
<comment type="caution">
    <text evidence="3">The sequence shown here is derived from an EMBL/GenBank/DDBJ whole genome shotgun (WGS) entry which is preliminary data.</text>
</comment>
<dbReference type="InterPro" id="IPR004875">
    <property type="entry name" value="DDE_SF_endonuclease_dom"/>
</dbReference>
<comment type="subcellular location">
    <subcellularLocation>
        <location evidence="1">Nucleus</location>
    </subcellularLocation>
</comment>
<keyword evidence="4" id="KW-1185">Reference proteome</keyword>
<dbReference type="Gene3D" id="3.30.420.10">
    <property type="entry name" value="Ribonuclease H-like superfamily/Ribonuclease H"/>
    <property type="match status" value="1"/>
</dbReference>
<dbReference type="PANTHER" id="PTHR19303">
    <property type="entry name" value="TRANSPOSON"/>
    <property type="match status" value="1"/>
</dbReference>
<feature type="domain" description="DDE-1" evidence="2">
    <location>
        <begin position="175"/>
        <end position="273"/>
    </location>
</feature>
<evidence type="ECO:0000313" key="4">
    <source>
        <dbReference type="Proteomes" id="UP000719412"/>
    </source>
</evidence>
<evidence type="ECO:0000256" key="1">
    <source>
        <dbReference type="ARBA" id="ARBA00004123"/>
    </source>
</evidence>
<reference evidence="3" key="1">
    <citation type="journal article" date="2020" name="J Insects Food Feed">
        <title>The yellow mealworm (Tenebrio molitor) genome: a resource for the emerging insects as food and feed industry.</title>
        <authorList>
            <person name="Eriksson T."/>
            <person name="Andere A."/>
            <person name="Kelstrup H."/>
            <person name="Emery V."/>
            <person name="Picard C."/>
        </authorList>
    </citation>
    <scope>NUCLEOTIDE SEQUENCE</scope>
    <source>
        <strain evidence="3">Stoneville</strain>
        <tissue evidence="3">Whole head</tissue>
    </source>
</reference>
<accession>A0A8J6HNB8</accession>
<gene>
    <name evidence="3" type="ORF">GEV33_005670</name>
</gene>
<evidence type="ECO:0000313" key="3">
    <source>
        <dbReference type="EMBL" id="KAH0817121.1"/>
    </source>
</evidence>
<proteinExistence type="predicted"/>
<dbReference type="InterPro" id="IPR036397">
    <property type="entry name" value="RNaseH_sf"/>
</dbReference>
<dbReference type="AlphaFoldDB" id="A0A8J6HNB8"/>
<dbReference type="GO" id="GO:0005634">
    <property type="term" value="C:nucleus"/>
    <property type="evidence" value="ECO:0007669"/>
    <property type="project" value="UniProtKB-SubCell"/>
</dbReference>
<dbReference type="EMBL" id="JABDTM020020275">
    <property type="protein sequence ID" value="KAH0817121.1"/>
    <property type="molecule type" value="Genomic_DNA"/>
</dbReference>
<dbReference type="Proteomes" id="UP000719412">
    <property type="component" value="Unassembled WGS sequence"/>
</dbReference>
<dbReference type="Gene3D" id="1.10.10.60">
    <property type="entry name" value="Homeodomain-like"/>
    <property type="match status" value="1"/>
</dbReference>
<dbReference type="GO" id="GO:0003677">
    <property type="term" value="F:DNA binding"/>
    <property type="evidence" value="ECO:0007669"/>
    <property type="project" value="TreeGrafter"/>
</dbReference>
<reference evidence="3" key="2">
    <citation type="submission" date="2021-08" db="EMBL/GenBank/DDBJ databases">
        <authorList>
            <person name="Eriksson T."/>
        </authorList>
    </citation>
    <scope>NUCLEOTIDE SEQUENCE</scope>
    <source>
        <strain evidence="3">Stoneville</strain>
        <tissue evidence="3">Whole head</tissue>
    </source>
</reference>
<organism evidence="3 4">
    <name type="scientific">Tenebrio molitor</name>
    <name type="common">Yellow mealworm beetle</name>
    <dbReference type="NCBI Taxonomy" id="7067"/>
    <lineage>
        <taxon>Eukaryota</taxon>
        <taxon>Metazoa</taxon>
        <taxon>Ecdysozoa</taxon>
        <taxon>Arthropoda</taxon>
        <taxon>Hexapoda</taxon>
        <taxon>Insecta</taxon>
        <taxon>Pterygota</taxon>
        <taxon>Neoptera</taxon>
        <taxon>Endopterygota</taxon>
        <taxon>Coleoptera</taxon>
        <taxon>Polyphaga</taxon>
        <taxon>Cucujiformia</taxon>
        <taxon>Tenebrionidae</taxon>
        <taxon>Tenebrio</taxon>
    </lineage>
</organism>
<dbReference type="InterPro" id="IPR050863">
    <property type="entry name" value="CenT-Element_Derived"/>
</dbReference>
<name>A0A8J6HNB8_TENMO</name>
<dbReference type="Pfam" id="PF03184">
    <property type="entry name" value="DDE_1"/>
    <property type="match status" value="1"/>
</dbReference>
<dbReference type="SUPFAM" id="SSF46689">
    <property type="entry name" value="Homeodomain-like"/>
    <property type="match status" value="1"/>
</dbReference>
<dbReference type="InterPro" id="IPR009057">
    <property type="entry name" value="Homeodomain-like_sf"/>
</dbReference>
<dbReference type="PANTHER" id="PTHR19303:SF74">
    <property type="entry name" value="POGO TRANSPOSABLE ELEMENT WITH KRAB DOMAIN"/>
    <property type="match status" value="1"/>
</dbReference>
<evidence type="ECO:0000259" key="2">
    <source>
        <dbReference type="Pfam" id="PF03184"/>
    </source>
</evidence>